<feature type="chain" id="PRO_5029560378" evidence="2">
    <location>
        <begin position="29"/>
        <end position="429"/>
    </location>
</feature>
<dbReference type="InterPro" id="IPR057639">
    <property type="entry name" value="TXNDC16_N"/>
</dbReference>
<dbReference type="PANTHER" id="PTHR22699">
    <property type="entry name" value="THIOREDOXIN DOMAIN-CONTAINING PROTEIN 16"/>
    <property type="match status" value="1"/>
</dbReference>
<evidence type="ECO:0000313" key="6">
    <source>
        <dbReference type="EMBL" id="NXN95269.1"/>
    </source>
</evidence>
<dbReference type="InterPro" id="IPR057645">
    <property type="entry name" value="TXNDC16_3rd"/>
</dbReference>
<feature type="region of interest" description="Disordered" evidence="1">
    <location>
        <begin position="359"/>
        <end position="383"/>
    </location>
</feature>
<reference evidence="6 7" key="1">
    <citation type="submission" date="2019-09" db="EMBL/GenBank/DDBJ databases">
        <title>Bird 10,000 Genomes (B10K) Project - Family phase.</title>
        <authorList>
            <person name="Zhang G."/>
        </authorList>
    </citation>
    <scope>NUCLEOTIDE SEQUENCE [LARGE SCALE GENOMIC DNA]</scope>
    <source>
        <strain evidence="6">B10K-DU-002-35</strain>
        <tissue evidence="6">Muscle</tissue>
    </source>
</reference>
<dbReference type="Pfam" id="PF24508">
    <property type="entry name" value="TXNDC16_N"/>
    <property type="match status" value="1"/>
</dbReference>
<dbReference type="InterPro" id="IPR040090">
    <property type="entry name" value="TXNDC16"/>
</dbReference>
<sequence>MAVPKDRWFCSFSFLLFCVSFMPTLGSASLLQELSPQNYFSSMKAGRASLAYFSHYGSPGAQLFLEQIENSAEALQDYGISVVKVNCPSEDVSRYCGKENTLRKAYLFRGTVLIREFPTDALFDVNSIVANVLFALLFNEVKYIETLTDLQSIENALKGRSNMVLAYVPATGTAEHRAVMEAAFVYGTTHQFVLTTEAALLLDVGSDEPDMSSAQLLFCHCQWVTDLAQPCRRTAMGQTLTLLNIHRHLKLMGAPLVTEVAEDPEKASTIHLQLGLPLVFILSQKETYEADRRTAEFVAWRLLGKAGVALLSRDLVDLNVLLRSNVALKTPDEGVPVKYLVLEDTDEVITLVEDKSKVEQIQEDEEEENQDERENNNQDIQDDQVVEAVSRDRKRELDLEQILALTEETFHSALLETTNSVVLFYASCE</sequence>
<feature type="domain" description="TXNDC16 N-terminal" evidence="3">
    <location>
        <begin position="30"/>
        <end position="133"/>
    </location>
</feature>
<dbReference type="Proteomes" id="UP000565785">
    <property type="component" value="Unassembled WGS sequence"/>
</dbReference>
<comment type="caution">
    <text evidence="6">The sequence shown here is derived from an EMBL/GenBank/DDBJ whole genome shotgun (WGS) entry which is preliminary data.</text>
</comment>
<feature type="signal peptide" evidence="2">
    <location>
        <begin position="1"/>
        <end position="28"/>
    </location>
</feature>
<dbReference type="Pfam" id="PF24509">
    <property type="entry name" value="TXNDC16_2nd"/>
    <property type="match status" value="1"/>
</dbReference>
<feature type="domain" description="TXNDC16 second thioredoxin-like" evidence="4">
    <location>
        <begin position="134"/>
        <end position="255"/>
    </location>
</feature>
<feature type="domain" description="TXNDC16 third thioredoxin-like" evidence="5">
    <location>
        <begin position="256"/>
        <end position="347"/>
    </location>
</feature>
<accession>A0A7L1N784</accession>
<dbReference type="OrthoDB" id="427280at2759"/>
<dbReference type="PANTHER" id="PTHR22699:SF1">
    <property type="entry name" value="THIOREDOXIN DOMAIN-CONTAINING PROTEIN 16"/>
    <property type="match status" value="1"/>
</dbReference>
<dbReference type="EMBL" id="VXBP01003266">
    <property type="protein sequence ID" value="NXN95269.1"/>
    <property type="molecule type" value="Genomic_DNA"/>
</dbReference>
<dbReference type="AlphaFoldDB" id="A0A7L1N784"/>
<keyword evidence="2" id="KW-0732">Signal</keyword>
<dbReference type="InterPro" id="IPR057642">
    <property type="entry name" value="TXNDC16_2nd"/>
</dbReference>
<keyword evidence="7" id="KW-1185">Reference proteome</keyword>
<feature type="non-terminal residue" evidence="6">
    <location>
        <position position="429"/>
    </location>
</feature>
<evidence type="ECO:0000259" key="5">
    <source>
        <dbReference type="Pfam" id="PF24510"/>
    </source>
</evidence>
<gene>
    <name evidence="6" type="primary">Txndc16</name>
    <name evidence="6" type="ORF">RHICYA_R07084</name>
</gene>
<evidence type="ECO:0000259" key="3">
    <source>
        <dbReference type="Pfam" id="PF24508"/>
    </source>
</evidence>
<evidence type="ECO:0000313" key="7">
    <source>
        <dbReference type="Proteomes" id="UP000565785"/>
    </source>
</evidence>
<feature type="non-terminal residue" evidence="6">
    <location>
        <position position="1"/>
    </location>
</feature>
<name>A0A7L1N784_RHICY</name>
<proteinExistence type="predicted"/>
<organism evidence="6 7">
    <name type="scientific">Rhinopomastus cyanomelas</name>
    <name type="common">Common scimitarbill</name>
    <dbReference type="NCBI Taxonomy" id="113115"/>
    <lineage>
        <taxon>Eukaryota</taxon>
        <taxon>Metazoa</taxon>
        <taxon>Chordata</taxon>
        <taxon>Craniata</taxon>
        <taxon>Vertebrata</taxon>
        <taxon>Euteleostomi</taxon>
        <taxon>Archelosauria</taxon>
        <taxon>Archosauria</taxon>
        <taxon>Dinosauria</taxon>
        <taxon>Saurischia</taxon>
        <taxon>Theropoda</taxon>
        <taxon>Coelurosauria</taxon>
        <taxon>Aves</taxon>
        <taxon>Neognathae</taxon>
        <taxon>Neoaves</taxon>
        <taxon>Telluraves</taxon>
        <taxon>Coraciimorphae</taxon>
        <taxon>Bucerotiformes</taxon>
        <taxon>Rhinopomastidae</taxon>
        <taxon>Rhinopomastus</taxon>
    </lineage>
</organism>
<feature type="compositionally biased region" description="Acidic residues" evidence="1">
    <location>
        <begin position="361"/>
        <end position="371"/>
    </location>
</feature>
<dbReference type="Pfam" id="PF24510">
    <property type="entry name" value="TXNDC16_3rd"/>
    <property type="match status" value="1"/>
</dbReference>
<evidence type="ECO:0000256" key="2">
    <source>
        <dbReference type="SAM" id="SignalP"/>
    </source>
</evidence>
<protein>
    <submittedName>
        <fullName evidence="6">TXD16 protein</fullName>
    </submittedName>
</protein>
<evidence type="ECO:0000259" key="4">
    <source>
        <dbReference type="Pfam" id="PF24509"/>
    </source>
</evidence>
<evidence type="ECO:0000256" key="1">
    <source>
        <dbReference type="SAM" id="MobiDB-lite"/>
    </source>
</evidence>